<evidence type="ECO:0000256" key="2">
    <source>
        <dbReference type="SAM" id="Phobius"/>
    </source>
</evidence>
<accession>A0A1G7L971</accession>
<dbReference type="Proteomes" id="UP000199415">
    <property type="component" value="Unassembled WGS sequence"/>
</dbReference>
<dbReference type="EMBL" id="FNCE01000001">
    <property type="protein sequence ID" value="SDF45569.1"/>
    <property type="molecule type" value="Genomic_DNA"/>
</dbReference>
<name>A0A1G7L971_9PROT</name>
<proteinExistence type="predicted"/>
<keyword evidence="2" id="KW-0812">Transmembrane</keyword>
<gene>
    <name evidence="3" type="ORF">SAMN05216241_101152</name>
</gene>
<feature type="region of interest" description="Disordered" evidence="1">
    <location>
        <begin position="1"/>
        <end position="45"/>
    </location>
</feature>
<dbReference type="STRING" id="1082479.SAMN05216241_101152"/>
<evidence type="ECO:0000313" key="4">
    <source>
        <dbReference type="Proteomes" id="UP000199415"/>
    </source>
</evidence>
<keyword evidence="2" id="KW-0472">Membrane</keyword>
<dbReference type="Gene3D" id="1.10.510.10">
    <property type="entry name" value="Transferase(Phosphotransferase) domain 1"/>
    <property type="match status" value="1"/>
</dbReference>
<dbReference type="RefSeq" id="WP_090018211.1">
    <property type="nucleotide sequence ID" value="NZ_FNCE01000001.1"/>
</dbReference>
<sequence length="676" mass="74485">MSDASQGQGDAPKRGGGRRQVQLGRHVRIDTSQKLPGLSTQTADAYAATDSREPGSTFYALVFDESHPPREEIIPPLSRIEGQPVVTPVDWGVVPWDGQGNQRFAVVQDQPTGDLLAAGSDARMPALREDQLVERLVKPMTRVLREVFDRGVTHRAICAQNVYTGDPATQEMMLGDCIAHPAGTVQPPVYETIQGAQANVIGRGPGDPRDDLYALGVLMAMLLRGGNPMADWSADAIVMQKMTVGTYSALMGRTRASLKLMEPLRGLLTDDEEDRWDIDDLEMWLSGRQLSPKQAALPNKARRGFRFNGQQYWSAPALAHALAQDWRNAIAVMGSGEIQEWAERSLGDEKHASRIQQVMAKSGGQSDDRALAQLLIALDPRAPIRFRSMAVRVEAIPEALALAYNREGDRELLTEIILAKLPQRWMEQQTDRSLNTARLMSASERLNSFLGSSEPGYGIERCIYEFNVGYPCLSPLVVGQYVNHIERLLPALEKRAEAGAPDTEPVDRHIAAFCISWTDSQTIERIATSIAARQSELIRKRALLHLLARLQKKYGPKKLPALTTWAGRFASDIVAGYHNRKTREKADQRVQRAVDNASLIELVNAADDGELRKRDAAGFQAAEQEYQQIKQEIAWLEDGGLTSDGNVARATRNVATAISALISGLGLVMMTVLFVT</sequence>
<reference evidence="3 4" key="1">
    <citation type="submission" date="2016-10" db="EMBL/GenBank/DDBJ databases">
        <authorList>
            <person name="de Groot N.N."/>
        </authorList>
    </citation>
    <scope>NUCLEOTIDE SEQUENCE [LARGE SCALE GENOMIC DNA]</scope>
    <source>
        <strain evidence="3 4">DSM 25584</strain>
    </source>
</reference>
<feature type="compositionally biased region" description="Polar residues" evidence="1">
    <location>
        <begin position="30"/>
        <end position="43"/>
    </location>
</feature>
<dbReference type="OrthoDB" id="7166208at2"/>
<keyword evidence="4" id="KW-1185">Reference proteome</keyword>
<protein>
    <recommendedName>
        <fullName evidence="5">Protein kinase domain-containing protein</fullName>
    </recommendedName>
</protein>
<dbReference type="AlphaFoldDB" id="A0A1G7L971"/>
<keyword evidence="2" id="KW-1133">Transmembrane helix</keyword>
<evidence type="ECO:0000313" key="3">
    <source>
        <dbReference type="EMBL" id="SDF45569.1"/>
    </source>
</evidence>
<feature type="transmembrane region" description="Helical" evidence="2">
    <location>
        <begin position="654"/>
        <end position="675"/>
    </location>
</feature>
<dbReference type="InterPro" id="IPR011009">
    <property type="entry name" value="Kinase-like_dom_sf"/>
</dbReference>
<evidence type="ECO:0000256" key="1">
    <source>
        <dbReference type="SAM" id="MobiDB-lite"/>
    </source>
</evidence>
<organism evidence="3 4">
    <name type="scientific">Limimonas halophila</name>
    <dbReference type="NCBI Taxonomy" id="1082479"/>
    <lineage>
        <taxon>Bacteria</taxon>
        <taxon>Pseudomonadati</taxon>
        <taxon>Pseudomonadota</taxon>
        <taxon>Alphaproteobacteria</taxon>
        <taxon>Rhodospirillales</taxon>
        <taxon>Rhodovibrionaceae</taxon>
        <taxon>Limimonas</taxon>
    </lineage>
</organism>
<dbReference type="SUPFAM" id="SSF56112">
    <property type="entry name" value="Protein kinase-like (PK-like)"/>
    <property type="match status" value="1"/>
</dbReference>
<evidence type="ECO:0008006" key="5">
    <source>
        <dbReference type="Google" id="ProtNLM"/>
    </source>
</evidence>